<dbReference type="RefSeq" id="WP_357782536.1">
    <property type="nucleotide sequence ID" value="NZ_JBFAKC010000004.1"/>
</dbReference>
<keyword evidence="4" id="KW-1185">Reference proteome</keyword>
<dbReference type="EMBL" id="JBFAKC010000004">
    <property type="protein sequence ID" value="MEV0708165.1"/>
    <property type="molecule type" value="Genomic_DNA"/>
</dbReference>
<dbReference type="Proteomes" id="UP001551695">
    <property type="component" value="Unassembled WGS sequence"/>
</dbReference>
<evidence type="ECO:0000313" key="3">
    <source>
        <dbReference type="EMBL" id="MEV0708165.1"/>
    </source>
</evidence>
<dbReference type="Pfam" id="PF26059">
    <property type="entry name" value="DUF8020"/>
    <property type="match status" value="1"/>
</dbReference>
<feature type="domain" description="DUF8020" evidence="2">
    <location>
        <begin position="45"/>
        <end position="117"/>
    </location>
</feature>
<dbReference type="InterPro" id="IPR058333">
    <property type="entry name" value="DUF8020"/>
</dbReference>
<comment type="caution">
    <text evidence="3">The sequence shown here is derived from an EMBL/GenBank/DDBJ whole genome shotgun (WGS) entry which is preliminary data.</text>
</comment>
<protein>
    <recommendedName>
        <fullName evidence="2">DUF8020 domain-containing protein</fullName>
    </recommendedName>
</protein>
<accession>A0ABV3FRX8</accession>
<feature type="chain" id="PRO_5045297064" description="DUF8020 domain-containing protein" evidence="1">
    <location>
        <begin position="27"/>
        <end position="247"/>
    </location>
</feature>
<evidence type="ECO:0000313" key="4">
    <source>
        <dbReference type="Proteomes" id="UP001551695"/>
    </source>
</evidence>
<sequence>MYLRRSALAAALLVSAVALTTAPSAAEPLPSANPVPGAPGTAAAVAYRGEIIDGRVLTTLEGGSFARVADRDIVEVRDSAGQVIDTVPLQVRLDGHPIALGHEISPDGKQLRLTPQTAGLDRRVLTPVASPVENQLAMNDLVNAVSIGTSIGSLVGTAIGATVGIGVGFVLAGASCVVISLGCVVTVLPTVGLAGAIGGLAGAVLAGGPTAAAALYEYVTTLNAAPGQSKFSAHAPGAVAEPAPAPR</sequence>
<gene>
    <name evidence="3" type="ORF">AB0I48_11410</name>
</gene>
<keyword evidence="1" id="KW-0732">Signal</keyword>
<evidence type="ECO:0000256" key="1">
    <source>
        <dbReference type="SAM" id="SignalP"/>
    </source>
</evidence>
<proteinExistence type="predicted"/>
<name>A0ABV3FRX8_9NOCA</name>
<organism evidence="3 4">
    <name type="scientific">Nocardia aurea</name>
    <dbReference type="NCBI Taxonomy" id="2144174"/>
    <lineage>
        <taxon>Bacteria</taxon>
        <taxon>Bacillati</taxon>
        <taxon>Actinomycetota</taxon>
        <taxon>Actinomycetes</taxon>
        <taxon>Mycobacteriales</taxon>
        <taxon>Nocardiaceae</taxon>
        <taxon>Nocardia</taxon>
    </lineage>
</organism>
<reference evidence="3 4" key="1">
    <citation type="submission" date="2024-06" db="EMBL/GenBank/DDBJ databases">
        <title>The Natural Products Discovery Center: Release of the First 8490 Sequenced Strains for Exploring Actinobacteria Biosynthetic Diversity.</title>
        <authorList>
            <person name="Kalkreuter E."/>
            <person name="Kautsar S.A."/>
            <person name="Yang D."/>
            <person name="Bader C.D."/>
            <person name="Teijaro C.N."/>
            <person name="Fluegel L."/>
            <person name="Davis C.M."/>
            <person name="Simpson J.R."/>
            <person name="Lauterbach L."/>
            <person name="Steele A.D."/>
            <person name="Gui C."/>
            <person name="Meng S."/>
            <person name="Li G."/>
            <person name="Viehrig K."/>
            <person name="Ye F."/>
            <person name="Su P."/>
            <person name="Kiefer A.F."/>
            <person name="Nichols A."/>
            <person name="Cepeda A.J."/>
            <person name="Yan W."/>
            <person name="Fan B."/>
            <person name="Jiang Y."/>
            <person name="Adhikari A."/>
            <person name="Zheng C.-J."/>
            <person name="Schuster L."/>
            <person name="Cowan T.M."/>
            <person name="Smanski M.J."/>
            <person name="Chevrette M.G."/>
            <person name="De Carvalho L.P.S."/>
            <person name="Shen B."/>
        </authorList>
    </citation>
    <scope>NUCLEOTIDE SEQUENCE [LARGE SCALE GENOMIC DNA]</scope>
    <source>
        <strain evidence="3 4">NPDC050403</strain>
    </source>
</reference>
<feature type="signal peptide" evidence="1">
    <location>
        <begin position="1"/>
        <end position="26"/>
    </location>
</feature>
<evidence type="ECO:0000259" key="2">
    <source>
        <dbReference type="Pfam" id="PF26059"/>
    </source>
</evidence>